<accession>A0A6A6SJ03</accession>
<gene>
    <name evidence="2" type="ORF">K491DRAFT_709063</name>
</gene>
<dbReference type="Pfam" id="PF26113">
    <property type="entry name" value="GH16_XgeA"/>
    <property type="match status" value="1"/>
</dbReference>
<dbReference type="InterPro" id="IPR000757">
    <property type="entry name" value="Beta-glucanase-like"/>
</dbReference>
<organism evidence="2 3">
    <name type="scientific">Lophiostoma macrostomum CBS 122681</name>
    <dbReference type="NCBI Taxonomy" id="1314788"/>
    <lineage>
        <taxon>Eukaryota</taxon>
        <taxon>Fungi</taxon>
        <taxon>Dikarya</taxon>
        <taxon>Ascomycota</taxon>
        <taxon>Pezizomycotina</taxon>
        <taxon>Dothideomycetes</taxon>
        <taxon>Pleosporomycetidae</taxon>
        <taxon>Pleosporales</taxon>
        <taxon>Lophiostomataceae</taxon>
        <taxon>Lophiostoma</taxon>
    </lineage>
</organism>
<dbReference type="GO" id="GO:0009251">
    <property type="term" value="P:glucan catabolic process"/>
    <property type="evidence" value="ECO:0007669"/>
    <property type="project" value="TreeGrafter"/>
</dbReference>
<reference evidence="2" key="1">
    <citation type="journal article" date="2020" name="Stud. Mycol.">
        <title>101 Dothideomycetes genomes: a test case for predicting lifestyles and emergence of pathogens.</title>
        <authorList>
            <person name="Haridas S."/>
            <person name="Albert R."/>
            <person name="Binder M."/>
            <person name="Bloem J."/>
            <person name="Labutti K."/>
            <person name="Salamov A."/>
            <person name="Andreopoulos B."/>
            <person name="Baker S."/>
            <person name="Barry K."/>
            <person name="Bills G."/>
            <person name="Bluhm B."/>
            <person name="Cannon C."/>
            <person name="Castanera R."/>
            <person name="Culley D."/>
            <person name="Daum C."/>
            <person name="Ezra D."/>
            <person name="Gonzalez J."/>
            <person name="Henrissat B."/>
            <person name="Kuo A."/>
            <person name="Liang C."/>
            <person name="Lipzen A."/>
            <person name="Lutzoni F."/>
            <person name="Magnuson J."/>
            <person name="Mondo S."/>
            <person name="Nolan M."/>
            <person name="Ohm R."/>
            <person name="Pangilinan J."/>
            <person name="Park H.-J."/>
            <person name="Ramirez L."/>
            <person name="Alfaro M."/>
            <person name="Sun H."/>
            <person name="Tritt A."/>
            <person name="Yoshinaga Y."/>
            <person name="Zwiers L.-H."/>
            <person name="Turgeon B."/>
            <person name="Goodwin S."/>
            <person name="Spatafora J."/>
            <person name="Crous P."/>
            <person name="Grigoriev I."/>
        </authorList>
    </citation>
    <scope>NUCLEOTIDE SEQUENCE</scope>
    <source>
        <strain evidence="2">CBS 122681</strain>
    </source>
</reference>
<protein>
    <submittedName>
        <fullName evidence="2">Glycoside hydrolase family 16 protein</fullName>
    </submittedName>
</protein>
<dbReference type="EMBL" id="MU004584">
    <property type="protein sequence ID" value="KAF2647776.1"/>
    <property type="molecule type" value="Genomic_DNA"/>
</dbReference>
<dbReference type="CDD" id="cd02181">
    <property type="entry name" value="GH16_fungal_Lam16A_glucanase"/>
    <property type="match status" value="1"/>
</dbReference>
<sequence>MPLFRQNTYQGKSFLNGFDCFTAADPTHGFVEYLDQSAATKKDMLKMIGNDNYIGVYHKTSLAVSNGVGRSSARIESKQLYTQGLFVVDLKHMPAGARGTWSAFWSLSSGTWPTNGEIDIIDGVSQNTANKMVLHTDTDCKVEGKDQTGAQTLYDCALDSASGASGCDVNVVETNTYGTSFNNNDDGVYALEWIEDFIKTWFVPRGRIPTSITADKPDTSTFGTPNANFQGACVIDKKFIDHRFIFDATFCGDWAGNVYDQSGCPAHASLSSYDSCRKLVAGNPSAFEDTSWQISYFKTYKKRQTP</sequence>
<evidence type="ECO:0000259" key="1">
    <source>
        <dbReference type="PROSITE" id="PS51762"/>
    </source>
</evidence>
<dbReference type="SUPFAM" id="SSF49899">
    <property type="entry name" value="Concanavalin A-like lectins/glucanases"/>
    <property type="match status" value="1"/>
</dbReference>
<dbReference type="PANTHER" id="PTHR10963:SF24">
    <property type="entry name" value="GLYCOSIDASE C21B10.07-RELATED"/>
    <property type="match status" value="1"/>
</dbReference>
<dbReference type="PANTHER" id="PTHR10963">
    <property type="entry name" value="GLYCOSYL HYDROLASE-RELATED"/>
    <property type="match status" value="1"/>
</dbReference>
<evidence type="ECO:0000313" key="3">
    <source>
        <dbReference type="Proteomes" id="UP000799324"/>
    </source>
</evidence>
<dbReference type="Proteomes" id="UP000799324">
    <property type="component" value="Unassembled WGS sequence"/>
</dbReference>
<dbReference type="OrthoDB" id="192832at2759"/>
<name>A0A6A6SJ03_9PLEO</name>
<dbReference type="InterPro" id="IPR050546">
    <property type="entry name" value="Glycosyl_Hydrlase_16"/>
</dbReference>
<keyword evidence="3" id="KW-1185">Reference proteome</keyword>
<dbReference type="PROSITE" id="PS51762">
    <property type="entry name" value="GH16_2"/>
    <property type="match status" value="1"/>
</dbReference>
<keyword evidence="2" id="KW-0378">Hydrolase</keyword>
<dbReference type="GO" id="GO:0004553">
    <property type="term" value="F:hydrolase activity, hydrolyzing O-glycosyl compounds"/>
    <property type="evidence" value="ECO:0007669"/>
    <property type="project" value="InterPro"/>
</dbReference>
<dbReference type="Gene3D" id="2.60.120.200">
    <property type="match status" value="1"/>
</dbReference>
<dbReference type="InterPro" id="IPR013320">
    <property type="entry name" value="ConA-like_dom_sf"/>
</dbReference>
<dbReference type="AlphaFoldDB" id="A0A6A6SJ03"/>
<evidence type="ECO:0000313" key="2">
    <source>
        <dbReference type="EMBL" id="KAF2647776.1"/>
    </source>
</evidence>
<proteinExistence type="predicted"/>
<feature type="domain" description="GH16" evidence="1">
    <location>
        <begin position="2"/>
        <end position="263"/>
    </location>
</feature>